<gene>
    <name evidence="3" type="primary">CIMIP5</name>
    <name evidence="2" type="ORF">Z043_113351</name>
</gene>
<dbReference type="KEGG" id="sfm:108921591"/>
<dbReference type="GeneID" id="108921591"/>
<evidence type="ECO:0000313" key="5">
    <source>
        <dbReference type="Proteomes" id="UP000694397"/>
    </source>
</evidence>
<dbReference type="RefSeq" id="XP_018586620.1">
    <property type="nucleotide sequence ID" value="XM_018731104.2"/>
</dbReference>
<dbReference type="Pfam" id="PF14945">
    <property type="entry name" value="LLC1"/>
    <property type="match status" value="1"/>
</dbReference>
<evidence type="ECO:0000313" key="3">
    <source>
        <dbReference type="Ensembl" id="ENSSFOP00015057716.1"/>
    </source>
</evidence>
<feature type="compositionally biased region" description="Low complexity" evidence="1">
    <location>
        <begin position="16"/>
        <end position="26"/>
    </location>
</feature>
<keyword evidence="5" id="KW-1185">Reference proteome</keyword>
<protein>
    <submittedName>
        <fullName evidence="3">Ciliary microtubule inner protein 5</fullName>
    </submittedName>
</protein>
<feature type="region of interest" description="Disordered" evidence="1">
    <location>
        <begin position="1"/>
        <end position="53"/>
    </location>
</feature>
<name>A0A0P7WV90_SCLFO</name>
<dbReference type="CTD" id="130813"/>
<reference evidence="3" key="3">
    <citation type="submission" date="2025-05" db="UniProtKB">
        <authorList>
            <consortium name="Ensembl"/>
        </authorList>
    </citation>
    <scope>IDENTIFICATION</scope>
</reference>
<dbReference type="OrthoDB" id="9972212at2759"/>
<dbReference type="AlphaFoldDB" id="A0A0P7WV90"/>
<dbReference type="Proteomes" id="UP000034805">
    <property type="component" value="Unassembled WGS sequence"/>
</dbReference>
<reference evidence="2 4" key="1">
    <citation type="submission" date="2015-08" db="EMBL/GenBank/DDBJ databases">
        <title>The genome of the Asian arowana (Scleropages formosus).</title>
        <authorList>
            <person name="Tan M.H."/>
            <person name="Gan H.M."/>
            <person name="Croft L.J."/>
            <person name="Austin C.M."/>
        </authorList>
    </citation>
    <scope>NUCLEOTIDE SEQUENCE [LARGE SCALE GENOMIC DNA]</scope>
    <source>
        <strain evidence="2">Aro1</strain>
    </source>
</reference>
<dbReference type="EMBL" id="JARO02004736">
    <property type="protein sequence ID" value="KPP68003.1"/>
    <property type="molecule type" value="Genomic_DNA"/>
</dbReference>
<proteinExistence type="predicted"/>
<accession>A0A0P7WV90</accession>
<dbReference type="GeneTree" id="ENSGT00940000154459"/>
<reference evidence="3 5" key="2">
    <citation type="submission" date="2019-04" db="EMBL/GenBank/DDBJ databases">
        <authorList>
            <consortium name="Wellcome Sanger Institute Data Sharing"/>
        </authorList>
    </citation>
    <scope>NUCLEOTIDE SEQUENCE [LARGE SCALE GENOMIC DNA]</scope>
</reference>
<dbReference type="Proteomes" id="UP000694397">
    <property type="component" value="Chromosome 15"/>
</dbReference>
<dbReference type="PANTHER" id="PTHR31909:SF2">
    <property type="entry name" value="RIKEN CDNA 2410004P03 GENE"/>
    <property type="match status" value="1"/>
</dbReference>
<evidence type="ECO:0000313" key="2">
    <source>
        <dbReference type="EMBL" id="KPP68003.1"/>
    </source>
</evidence>
<dbReference type="InterPro" id="IPR020339">
    <property type="entry name" value="C20orf85-like"/>
</dbReference>
<evidence type="ECO:0000256" key="1">
    <source>
        <dbReference type="SAM" id="MobiDB-lite"/>
    </source>
</evidence>
<dbReference type="Ensembl" id="ENSSFOT00015071032.1">
    <property type="protein sequence ID" value="ENSSFOP00015057716.1"/>
    <property type="gene ID" value="ENSSFOG00015031625.1"/>
</dbReference>
<evidence type="ECO:0000313" key="4">
    <source>
        <dbReference type="Proteomes" id="UP000034805"/>
    </source>
</evidence>
<feature type="compositionally biased region" description="Basic and acidic residues" evidence="1">
    <location>
        <begin position="33"/>
        <end position="53"/>
    </location>
</feature>
<sequence>MDVVKTSPGYRFPDPSSRSSVSLNRHSAGKSRSAAELRAPDRRDPDLRDPVKQDQAWREFVRAERHSVKEWHKNWAFLTDFDQLGRPRKETPLPAHVSVFSDRVPNTANQALGSRVGTELGCELLRLERLVLLSSGHRKVRPDPELQPC</sequence>
<dbReference type="PANTHER" id="PTHR31909">
    <property type="entry name" value="CHROMOSOME 20 ORF85 FAMILY MEMBER"/>
    <property type="match status" value="1"/>
</dbReference>
<organism evidence="2 4">
    <name type="scientific">Scleropages formosus</name>
    <name type="common">Asian bonytongue</name>
    <name type="synonym">Osteoglossum formosum</name>
    <dbReference type="NCBI Taxonomy" id="113540"/>
    <lineage>
        <taxon>Eukaryota</taxon>
        <taxon>Metazoa</taxon>
        <taxon>Chordata</taxon>
        <taxon>Craniata</taxon>
        <taxon>Vertebrata</taxon>
        <taxon>Euteleostomi</taxon>
        <taxon>Actinopterygii</taxon>
        <taxon>Neopterygii</taxon>
        <taxon>Teleostei</taxon>
        <taxon>Osteoglossocephala</taxon>
        <taxon>Osteoglossomorpha</taxon>
        <taxon>Osteoglossiformes</taxon>
        <taxon>Osteoglossidae</taxon>
        <taxon>Scleropages</taxon>
    </lineage>
</organism>